<gene>
    <name evidence="1" type="ORF">UFOVP596_1</name>
</gene>
<proteinExistence type="predicted"/>
<dbReference type="EMBL" id="LR796570">
    <property type="protein sequence ID" value="CAB4151142.1"/>
    <property type="molecule type" value="Genomic_DNA"/>
</dbReference>
<accession>A0A6J5MXS8</accession>
<sequence>FLALLEREKHHQKNCKFVSCPDVVGSARRTLEVFQVWRPKLEGWNVALVAQDGQEDLPIPWDQIEAIFVGGSTSFKCGTGAEQIIKTAQIFKKWVHVGRVNDPDRFEYFENMGVDSIDGTGLARYTHMRQSIANRKNQLRMFDEMPI</sequence>
<feature type="non-terminal residue" evidence="1">
    <location>
        <position position="1"/>
    </location>
</feature>
<name>A0A6J5MXS8_9CAUD</name>
<reference evidence="1" key="1">
    <citation type="submission" date="2020-04" db="EMBL/GenBank/DDBJ databases">
        <authorList>
            <person name="Chiriac C."/>
            <person name="Salcher M."/>
            <person name="Ghai R."/>
            <person name="Kavagutti S V."/>
        </authorList>
    </citation>
    <scope>NUCLEOTIDE SEQUENCE</scope>
</reference>
<evidence type="ECO:0000313" key="1">
    <source>
        <dbReference type="EMBL" id="CAB4151142.1"/>
    </source>
</evidence>
<organism evidence="1">
    <name type="scientific">uncultured Caudovirales phage</name>
    <dbReference type="NCBI Taxonomy" id="2100421"/>
    <lineage>
        <taxon>Viruses</taxon>
        <taxon>Duplodnaviria</taxon>
        <taxon>Heunggongvirae</taxon>
        <taxon>Uroviricota</taxon>
        <taxon>Caudoviricetes</taxon>
        <taxon>Peduoviridae</taxon>
        <taxon>Maltschvirus</taxon>
        <taxon>Maltschvirus maltsch</taxon>
    </lineage>
</organism>
<protein>
    <submittedName>
        <fullName evidence="1">Uncharacterized protein</fullName>
    </submittedName>
</protein>